<feature type="non-terminal residue" evidence="1">
    <location>
        <position position="580"/>
    </location>
</feature>
<dbReference type="EMBL" id="JARBHB010000007">
    <property type="protein sequence ID" value="KAJ8878904.1"/>
    <property type="molecule type" value="Genomic_DNA"/>
</dbReference>
<dbReference type="Proteomes" id="UP001159363">
    <property type="component" value="Chromosome 6"/>
</dbReference>
<protein>
    <submittedName>
        <fullName evidence="1">Uncharacterized protein</fullName>
    </submittedName>
</protein>
<keyword evidence="2" id="KW-1185">Reference proteome</keyword>
<evidence type="ECO:0000313" key="1">
    <source>
        <dbReference type="EMBL" id="KAJ8878904.1"/>
    </source>
</evidence>
<evidence type="ECO:0000313" key="2">
    <source>
        <dbReference type="Proteomes" id="UP001159363"/>
    </source>
</evidence>
<comment type="caution">
    <text evidence="1">The sequence shown here is derived from an EMBL/GenBank/DDBJ whole genome shotgun (WGS) entry which is preliminary data.</text>
</comment>
<organism evidence="1 2">
    <name type="scientific">Dryococelus australis</name>
    <dbReference type="NCBI Taxonomy" id="614101"/>
    <lineage>
        <taxon>Eukaryota</taxon>
        <taxon>Metazoa</taxon>
        <taxon>Ecdysozoa</taxon>
        <taxon>Arthropoda</taxon>
        <taxon>Hexapoda</taxon>
        <taxon>Insecta</taxon>
        <taxon>Pterygota</taxon>
        <taxon>Neoptera</taxon>
        <taxon>Polyneoptera</taxon>
        <taxon>Phasmatodea</taxon>
        <taxon>Verophasmatodea</taxon>
        <taxon>Anareolatae</taxon>
        <taxon>Phasmatidae</taxon>
        <taxon>Eurycanthinae</taxon>
        <taxon>Dryococelus</taxon>
    </lineage>
</organism>
<proteinExistence type="predicted"/>
<name>A0ABQ9H3S3_9NEOP</name>
<gene>
    <name evidence="1" type="ORF">PR048_019507</name>
</gene>
<accession>A0ABQ9H3S3</accession>
<reference evidence="1 2" key="1">
    <citation type="submission" date="2023-02" db="EMBL/GenBank/DDBJ databases">
        <title>LHISI_Scaffold_Assembly.</title>
        <authorList>
            <person name="Stuart O.P."/>
            <person name="Cleave R."/>
            <person name="Magrath M.J.L."/>
            <person name="Mikheyev A.S."/>
        </authorList>
    </citation>
    <scope>NUCLEOTIDE SEQUENCE [LARGE SCALE GENOMIC DNA]</scope>
    <source>
        <strain evidence="1">Daus_M_001</strain>
        <tissue evidence="1">Leg muscle</tissue>
    </source>
</reference>
<sequence>MAPIVALRSTLHPTTCRIVKRLAALRTVAWLKIWNREIHVDGNFFDVPVKCRYIHSTTFLSRGATSARLLPRRSAFNPRPGHSGFSHVEIVPDDAVGRRVFLGNLPFPSLLHSGSAPYPLQSLSSALKTSMLRGRWNGGVNGGSPLKHTDQPHRPARFLHAKIRERPLRESNPKTTRNKSFAITCTGRHASAFLDACLFLASGSFCSPPTKANRVQSPAGSPDFRKWESCRMMPLVGGFSRDLPFHPPLHSGAAPYSLQSPSSALKTSLLRAAQISSLTQDRSATSPTVRCPATGYGFAGKAQGRWREVLLVYLMKQDAARPGRVRGARLPSSLDRISQVAVEDAEECTRAEECIVEGTRGGVPVRSTSGSRFRGGIAFLLRLLLGRSEYPPVCQQYVEELYRRADTSIGARTSDITVLSELPHNWVPLLHDCKTVPPTRVFGVKAMRHCDARGSVALSADVIRYRRRAGGRDDDGIPRDDHAAGPGLVLSGWLERDGRGDTCCPSSPAGAPSVPLGIFARGVLTVPHRAALHAATPGFSCIMPPWPEWKCHQTSVPEHGLKTSYTSVSLLRVPNNHSPV</sequence>